<dbReference type="AlphaFoldDB" id="A0A3P7N995"/>
<proteinExistence type="predicted"/>
<dbReference type="EMBL" id="UYRV01129478">
    <property type="protein sequence ID" value="VDN36560.1"/>
    <property type="molecule type" value="Genomic_DNA"/>
</dbReference>
<dbReference type="GO" id="GO:0004610">
    <property type="term" value="F:phosphoacetylglucosamine mutase activity"/>
    <property type="evidence" value="ECO:0007669"/>
    <property type="project" value="TreeGrafter"/>
</dbReference>
<protein>
    <recommendedName>
        <fullName evidence="1">Alpha-D-phosphohexomutase C-terminal domain-containing protein</fullName>
    </recommendedName>
</protein>
<dbReference type="Proteomes" id="UP000271889">
    <property type="component" value="Unassembled WGS sequence"/>
</dbReference>
<dbReference type="SUPFAM" id="SSF55957">
    <property type="entry name" value="Phosphoglucomutase, C-terminal domain"/>
    <property type="match status" value="1"/>
</dbReference>
<dbReference type="OrthoDB" id="1928at2759"/>
<feature type="domain" description="Alpha-D-phosphohexomutase C-terminal" evidence="1">
    <location>
        <begin position="26"/>
        <end position="80"/>
    </location>
</feature>
<dbReference type="InterPro" id="IPR036900">
    <property type="entry name" value="A-D-PHexomutase_C_sf"/>
</dbReference>
<dbReference type="FunFam" id="3.30.310.50:FF:000003">
    <property type="entry name" value="Phosphoacetylglucosamine mutase"/>
    <property type="match status" value="1"/>
</dbReference>
<dbReference type="InterPro" id="IPR005843">
    <property type="entry name" value="A-D-PHexomutase_C"/>
</dbReference>
<dbReference type="PANTHER" id="PTHR45955">
    <property type="entry name" value="PHOSPHOACETYLGLUCOSAMINE MUTASE"/>
    <property type="match status" value="1"/>
</dbReference>
<organism evidence="2 3">
    <name type="scientific">Cylicostephanus goldi</name>
    <name type="common">Nematode worm</name>
    <dbReference type="NCBI Taxonomy" id="71465"/>
    <lineage>
        <taxon>Eukaryota</taxon>
        <taxon>Metazoa</taxon>
        <taxon>Ecdysozoa</taxon>
        <taxon>Nematoda</taxon>
        <taxon>Chromadorea</taxon>
        <taxon>Rhabditida</taxon>
        <taxon>Rhabditina</taxon>
        <taxon>Rhabditomorpha</taxon>
        <taxon>Strongyloidea</taxon>
        <taxon>Strongylidae</taxon>
        <taxon>Cylicostephanus</taxon>
    </lineage>
</organism>
<reference evidence="2 3" key="1">
    <citation type="submission" date="2018-11" db="EMBL/GenBank/DDBJ databases">
        <authorList>
            <consortium name="Pathogen Informatics"/>
        </authorList>
    </citation>
    <scope>NUCLEOTIDE SEQUENCE [LARGE SCALE GENOMIC DNA]</scope>
</reference>
<dbReference type="Gene3D" id="3.30.310.50">
    <property type="entry name" value="Alpha-D-phosphohexomutase, C-terminal domain"/>
    <property type="match status" value="1"/>
</dbReference>
<accession>A0A3P7N995</accession>
<keyword evidence="3" id="KW-1185">Reference proteome</keyword>
<sequence>MFTAEKFDESVADRSKFKTTYEETTLLEPEGVQEQIDALVATHKGARAFVRPSGTENIVRVYAEAHTAEDAAALANDVANLIKGLKTSEF</sequence>
<gene>
    <name evidence="2" type="ORF">CGOC_LOCUS13241</name>
</gene>
<evidence type="ECO:0000259" key="1">
    <source>
        <dbReference type="Pfam" id="PF00408"/>
    </source>
</evidence>
<dbReference type="PANTHER" id="PTHR45955:SF1">
    <property type="entry name" value="PHOSPHOACETYLGLUCOSAMINE MUTASE"/>
    <property type="match status" value="1"/>
</dbReference>
<dbReference type="GO" id="GO:0006048">
    <property type="term" value="P:UDP-N-acetylglucosamine biosynthetic process"/>
    <property type="evidence" value="ECO:0007669"/>
    <property type="project" value="TreeGrafter"/>
</dbReference>
<dbReference type="Pfam" id="PF00408">
    <property type="entry name" value="PGM_PMM_IV"/>
    <property type="match status" value="1"/>
</dbReference>
<evidence type="ECO:0000313" key="2">
    <source>
        <dbReference type="EMBL" id="VDN36560.1"/>
    </source>
</evidence>
<name>A0A3P7N995_CYLGO</name>
<evidence type="ECO:0000313" key="3">
    <source>
        <dbReference type="Proteomes" id="UP000271889"/>
    </source>
</evidence>